<dbReference type="InterPro" id="IPR036907">
    <property type="entry name" value="5'-Nucleotdase_C_sf"/>
</dbReference>
<evidence type="ECO:0000259" key="2">
    <source>
        <dbReference type="Pfam" id="PF21953"/>
    </source>
</evidence>
<evidence type="ECO:0000256" key="1">
    <source>
        <dbReference type="SAM" id="SignalP"/>
    </source>
</evidence>
<reference evidence="3" key="1">
    <citation type="journal article" date="2021" name="Open Biol.">
        <title>Shared evolutionary footprints suggest mitochondrial oxidative damage underlies multiple complex I losses in fungi.</title>
        <authorList>
            <person name="Schikora-Tamarit M.A."/>
            <person name="Marcet-Houben M."/>
            <person name="Nosek J."/>
            <person name="Gabaldon T."/>
        </authorList>
    </citation>
    <scope>NUCLEOTIDE SEQUENCE</scope>
    <source>
        <strain evidence="3">CBS6341</strain>
    </source>
</reference>
<dbReference type="AlphaFoldDB" id="A0A9P8TIE2"/>
<reference evidence="3" key="2">
    <citation type="submission" date="2021-01" db="EMBL/GenBank/DDBJ databases">
        <authorList>
            <person name="Schikora-Tamarit M.A."/>
        </authorList>
    </citation>
    <scope>NUCLEOTIDE SEQUENCE</scope>
    <source>
        <strain evidence="3">CBS6341</strain>
    </source>
</reference>
<dbReference type="EMBL" id="JAEUBF010000237">
    <property type="protein sequence ID" value="KAH3679775.1"/>
    <property type="molecule type" value="Genomic_DNA"/>
</dbReference>
<gene>
    <name evidence="3" type="ORF">WICMUC_000741</name>
</gene>
<feature type="chain" id="PRO_5040127601" description="Putative 5'-nucleotidase C-terminal domain-containing protein" evidence="1">
    <location>
        <begin position="21"/>
        <end position="615"/>
    </location>
</feature>
<keyword evidence="4" id="KW-1185">Reference proteome</keyword>
<accession>A0A9P8TIE2</accession>
<comment type="caution">
    <text evidence="3">The sequence shown here is derived from an EMBL/GenBank/DDBJ whole genome shotgun (WGS) entry which is preliminary data.</text>
</comment>
<dbReference type="PANTHER" id="PTHR11575">
    <property type="entry name" value="5'-NUCLEOTIDASE-RELATED"/>
    <property type="match status" value="1"/>
</dbReference>
<dbReference type="GO" id="GO:0009166">
    <property type="term" value="P:nucleotide catabolic process"/>
    <property type="evidence" value="ECO:0007669"/>
    <property type="project" value="InterPro"/>
</dbReference>
<dbReference type="SUPFAM" id="SSF55816">
    <property type="entry name" value="5'-nucleotidase (syn. UDP-sugar hydrolase), C-terminal domain"/>
    <property type="match status" value="1"/>
</dbReference>
<dbReference type="Proteomes" id="UP000769528">
    <property type="component" value="Unassembled WGS sequence"/>
</dbReference>
<dbReference type="InterPro" id="IPR014485">
    <property type="entry name" value="Pesterase_C1039"/>
</dbReference>
<keyword evidence="1" id="KW-0732">Signal</keyword>
<dbReference type="GO" id="GO:0016787">
    <property type="term" value="F:hydrolase activity"/>
    <property type="evidence" value="ECO:0007669"/>
    <property type="project" value="InterPro"/>
</dbReference>
<feature type="domain" description="Putative 5'-nucleotidase C-terminal" evidence="2">
    <location>
        <begin position="392"/>
        <end position="577"/>
    </location>
</feature>
<protein>
    <recommendedName>
        <fullName evidence="2">Putative 5'-nucleotidase C-terminal domain-containing protein</fullName>
    </recommendedName>
</protein>
<evidence type="ECO:0000313" key="4">
    <source>
        <dbReference type="Proteomes" id="UP000769528"/>
    </source>
</evidence>
<dbReference type="InterPro" id="IPR029052">
    <property type="entry name" value="Metallo-depent_PP-like"/>
</dbReference>
<dbReference type="GO" id="GO:0005829">
    <property type="term" value="C:cytosol"/>
    <property type="evidence" value="ECO:0007669"/>
    <property type="project" value="TreeGrafter"/>
</dbReference>
<dbReference type="Pfam" id="PF21953">
    <property type="entry name" value="NadN_nucleosid_C"/>
    <property type="match status" value="1"/>
</dbReference>
<dbReference type="InterPro" id="IPR053828">
    <property type="entry name" value="Nucleosidase_C"/>
</dbReference>
<proteinExistence type="predicted"/>
<dbReference type="Gene3D" id="3.60.21.10">
    <property type="match status" value="1"/>
</dbReference>
<evidence type="ECO:0000313" key="3">
    <source>
        <dbReference type="EMBL" id="KAH3679775.1"/>
    </source>
</evidence>
<dbReference type="PIRSF" id="PIRSF017316">
    <property type="entry name" value="Pesterase_C1039"/>
    <property type="match status" value="1"/>
</dbReference>
<feature type="signal peptide" evidence="1">
    <location>
        <begin position="1"/>
        <end position="20"/>
    </location>
</feature>
<sequence length="615" mass="71609">MVITCLSLFLFSLLLSNIQCYDQDQKVINLQQPGLSEPSNSIFKDLILGELNFLHTSDTHGWYAGHLNNQDSFTGDWGDFISFSTHFQKLTNSLGLDVLLIDSGDKHDGNGLSDITIPNGIISTRIFNTQSYDLITLGNHELYNEDYSIQEFELSVNHFKDNYISTNVEFKDQESWINFGQKFKLFETKFQKKKILTFSFLFNFQKFNSRTRVIPIKEILKQDWFNELLLKHSNPKNDSDKLDLILIFGHIPITNHNHDDEDELLALHLHLRKFFPNLLIQYFGAHSHIRDFNQFDSKSSALQSGRYCETLGFLSINFTNYNSDKDSIFNRRYIDFNRESFKHHLNKISSFHDLDFNQLEFDTEKGLSISSYITHARSQLNLTFIYGNIPKNYMMYEYPLDHEQNLYNLLRSEVLPLLSYTNDQVANRIILINSGSIRYDLFRGNFTKDTEFIVSPFKNKWEFIKLPLNLALQIEPYLNRGDFILLNELQSQNYLKRNSQLQEFKSLGGKTCPIVNNPSLKKGYVTFDYLGCDGDDVNHNSIPFYPSPNVIQSLEINDEESQQIDFIVYDFVKPHIIAALNSLDPIGNYSNKDFKYYGNETTGDLLIKYVVENWS</sequence>
<dbReference type="Gene3D" id="3.90.780.10">
    <property type="entry name" value="5'-Nucleotidase, C-terminal domain"/>
    <property type="match status" value="2"/>
</dbReference>
<dbReference type="SUPFAM" id="SSF56300">
    <property type="entry name" value="Metallo-dependent phosphatases"/>
    <property type="match status" value="1"/>
</dbReference>
<dbReference type="PANTHER" id="PTHR11575:SF22">
    <property type="entry name" value="ADL392WP"/>
    <property type="match status" value="1"/>
</dbReference>
<name>A0A9P8TIE2_9ASCO</name>
<dbReference type="InterPro" id="IPR006179">
    <property type="entry name" value="5_nucleotidase/apyrase"/>
</dbReference>
<dbReference type="OrthoDB" id="7722975at2759"/>
<organism evidence="3 4">
    <name type="scientific">Wickerhamomyces mucosus</name>
    <dbReference type="NCBI Taxonomy" id="1378264"/>
    <lineage>
        <taxon>Eukaryota</taxon>
        <taxon>Fungi</taxon>
        <taxon>Dikarya</taxon>
        <taxon>Ascomycota</taxon>
        <taxon>Saccharomycotina</taxon>
        <taxon>Saccharomycetes</taxon>
        <taxon>Phaffomycetales</taxon>
        <taxon>Wickerhamomycetaceae</taxon>
        <taxon>Wickerhamomyces</taxon>
    </lineage>
</organism>